<dbReference type="HOGENOM" id="CLU_1175022_0_0_0"/>
<reference evidence="2" key="1">
    <citation type="submission" date="2010-05" db="EMBL/GenBank/DDBJ databases">
        <title>The complete genome of Truepera radiovictris DSM 17093.</title>
        <authorList>
            <consortium name="US DOE Joint Genome Institute (JGI-PGF)"/>
            <person name="Lucas S."/>
            <person name="Copeland A."/>
            <person name="Lapidus A."/>
            <person name="Glavina del Rio T."/>
            <person name="Dalin E."/>
            <person name="Tice H."/>
            <person name="Bruce D."/>
            <person name="Goodwin L."/>
            <person name="Pitluck S."/>
            <person name="Kyrpides N."/>
            <person name="Mavromatis K."/>
            <person name="Ovchinnikova G."/>
            <person name="Munk A.C."/>
            <person name="Detter J.C."/>
            <person name="Han C."/>
            <person name="Tapia R."/>
            <person name="Land M."/>
            <person name="Hauser L."/>
            <person name="Markowitz V."/>
            <person name="Cheng J.-F."/>
            <person name="Hugenholtz P."/>
            <person name="Woyke T."/>
            <person name="Wu D."/>
            <person name="Tindall B."/>
            <person name="Pomrenke H.G."/>
            <person name="Brambilla E."/>
            <person name="Klenk H.-P."/>
            <person name="Eisen J.A."/>
        </authorList>
    </citation>
    <scope>NUCLEOTIDE SEQUENCE [LARGE SCALE GENOMIC DNA]</scope>
    <source>
        <strain evidence="2">DSM 17093 / CIP 108686 / LMG 22925 / RQ-24</strain>
    </source>
</reference>
<sequence length="236" mass="25669">MRVTLPVFNDRGLAALQGPLEPYLRPEDTLMLVSGNVDKPLSLPWLEATLPALRALPPQRLLAATAGHAHLAALADAGLKVAGLVYIYEPGFANVPEFSWEAPRTLWALQEARALAQGYPLVFKPTGRALLQGYLRRYGWHYGRFAERCDALFVQTQTYCRAGTFGAALEKLARECAAHLDRTYVQVTADPAAPNGVPSAQALACLRAAHPFAGATLWWSPRAQDAVRACLAALRP</sequence>
<reference evidence="1 2" key="2">
    <citation type="journal article" date="2011" name="Stand. Genomic Sci.">
        <title>Complete genome sequence of Truepera radiovictrix type strain (RQ-24).</title>
        <authorList>
            <person name="Ivanova N."/>
            <person name="Rohde C."/>
            <person name="Munk C."/>
            <person name="Nolan M."/>
            <person name="Lucas S."/>
            <person name="Del Rio T.G."/>
            <person name="Tice H."/>
            <person name="Deshpande S."/>
            <person name="Cheng J.F."/>
            <person name="Tapia R."/>
            <person name="Han C."/>
            <person name="Goodwin L."/>
            <person name="Pitluck S."/>
            <person name="Liolios K."/>
            <person name="Mavromatis K."/>
            <person name="Mikhailova N."/>
            <person name="Pati A."/>
            <person name="Chen A."/>
            <person name="Palaniappan K."/>
            <person name="Land M."/>
            <person name="Hauser L."/>
            <person name="Chang Y.J."/>
            <person name="Jeffries C.D."/>
            <person name="Brambilla E."/>
            <person name="Rohde M."/>
            <person name="Goker M."/>
            <person name="Tindall B.J."/>
            <person name="Woyke T."/>
            <person name="Bristow J."/>
            <person name="Eisen J.A."/>
            <person name="Markowitz V."/>
            <person name="Hugenholtz P."/>
            <person name="Kyrpides N.C."/>
            <person name="Klenk H.P."/>
            <person name="Lapidus A."/>
        </authorList>
    </citation>
    <scope>NUCLEOTIDE SEQUENCE [LARGE SCALE GENOMIC DNA]</scope>
    <source>
        <strain evidence="2">DSM 17093 / CIP 108686 / LMG 22925 / RQ-24</strain>
    </source>
</reference>
<accession>D7CXP6</accession>
<dbReference type="AlphaFoldDB" id="D7CXP6"/>
<gene>
    <name evidence="1" type="ordered locus">Trad_1528</name>
</gene>
<evidence type="ECO:0000313" key="1">
    <source>
        <dbReference type="EMBL" id="ADI14648.1"/>
    </source>
</evidence>
<organism evidence="1 2">
    <name type="scientific">Truepera radiovictrix (strain DSM 17093 / CIP 108686 / LMG 22925 / RQ-24)</name>
    <dbReference type="NCBI Taxonomy" id="649638"/>
    <lineage>
        <taxon>Bacteria</taxon>
        <taxon>Thermotogati</taxon>
        <taxon>Deinococcota</taxon>
        <taxon>Deinococci</taxon>
        <taxon>Trueperales</taxon>
        <taxon>Trueperaceae</taxon>
        <taxon>Truepera</taxon>
    </lineage>
</organism>
<proteinExistence type="predicted"/>
<dbReference type="EMBL" id="CP002049">
    <property type="protein sequence ID" value="ADI14648.1"/>
    <property type="molecule type" value="Genomic_DNA"/>
</dbReference>
<evidence type="ECO:0000313" key="2">
    <source>
        <dbReference type="Proteomes" id="UP000000379"/>
    </source>
</evidence>
<dbReference type="STRING" id="649638.Trad_1528"/>
<protein>
    <submittedName>
        <fullName evidence="1">Uncharacterized protein</fullName>
    </submittedName>
</protein>
<dbReference type="Proteomes" id="UP000000379">
    <property type="component" value="Chromosome"/>
</dbReference>
<dbReference type="KEGG" id="tra:Trad_1528"/>
<name>D7CXP6_TRURR</name>
<keyword evidence="2" id="KW-1185">Reference proteome</keyword>